<evidence type="ECO:0000313" key="2">
    <source>
        <dbReference type="Proteomes" id="UP000463939"/>
    </source>
</evidence>
<protein>
    <submittedName>
        <fullName evidence="1">Uncharacterized protein</fullName>
    </submittedName>
</protein>
<organism evidence="1 2">
    <name type="scientific">Sulfuriferula nivalis</name>
    <dbReference type="NCBI Taxonomy" id="2675298"/>
    <lineage>
        <taxon>Bacteria</taxon>
        <taxon>Pseudomonadati</taxon>
        <taxon>Pseudomonadota</taxon>
        <taxon>Betaproteobacteria</taxon>
        <taxon>Nitrosomonadales</taxon>
        <taxon>Sulfuricellaceae</taxon>
        <taxon>Sulfuriferula</taxon>
    </lineage>
</organism>
<dbReference type="InterPro" id="IPR011042">
    <property type="entry name" value="6-blade_b-propeller_TolB-like"/>
</dbReference>
<reference evidence="2" key="1">
    <citation type="submission" date="2019-11" db="EMBL/GenBank/DDBJ databases">
        <title>Isolation and characterization of a novel species in the genus Sulfuriferula.</title>
        <authorList>
            <person name="Mochizuki J."/>
            <person name="Kojima H."/>
            <person name="Fukui M."/>
        </authorList>
    </citation>
    <scope>NUCLEOTIDE SEQUENCE [LARGE SCALE GENOMIC DNA]</scope>
    <source>
        <strain evidence="2">SGTM</strain>
    </source>
</reference>
<gene>
    <name evidence="1" type="ORF">SFSGTM_29880</name>
</gene>
<dbReference type="SUPFAM" id="SSF101898">
    <property type="entry name" value="NHL repeat"/>
    <property type="match status" value="1"/>
</dbReference>
<sequence>MSTVYSTAAMADEPKGLLETMHKHKFLTSTMPDNGDVNPYAVIVAPTSVGSIEQGDVLVDNFNNISNLQGTGTTIVRYRPSTKETKLFAQVPQKLKECPGGVGLTTAMTMLKSGWVIVGSAPSTDGTTRTKGDGCLLVFDANGQHVATWTSPTINGPWGNMATIDRGDSATLFISMAGFGLQSPDVIDPKTGYPVMGNQATVLRLDMTIPAGKPPVLQSQTVIGNGFSARSDLANFLLGPTGLALGTDDTLYVTDGLDNEITAIPNASTRTISAGKGTLVTKDGLLAWPLAMVMTAQGHLIVANGKNGQAVEIDPVAGKQIYAHWLNADQAQSPPGNGNLFGITLAADGKSFYYVEDDINALRIAMP</sequence>
<dbReference type="KEGG" id="sniv:SFSGTM_29880"/>
<accession>A0A809SIQ1</accession>
<dbReference type="EMBL" id="AP021881">
    <property type="protein sequence ID" value="BBP02280.1"/>
    <property type="molecule type" value="Genomic_DNA"/>
</dbReference>
<keyword evidence="2" id="KW-1185">Reference proteome</keyword>
<dbReference type="Gene3D" id="2.120.10.30">
    <property type="entry name" value="TolB, C-terminal domain"/>
    <property type="match status" value="1"/>
</dbReference>
<evidence type="ECO:0000313" key="1">
    <source>
        <dbReference type="EMBL" id="BBP02280.1"/>
    </source>
</evidence>
<dbReference type="Proteomes" id="UP000463939">
    <property type="component" value="Chromosome"/>
</dbReference>
<dbReference type="AlphaFoldDB" id="A0A809SIQ1"/>
<proteinExistence type="predicted"/>
<name>A0A809SIQ1_9PROT</name>